<dbReference type="Proteomes" id="UP000332933">
    <property type="component" value="Unassembled WGS sequence"/>
</dbReference>
<dbReference type="SMART" id="SM00507">
    <property type="entry name" value="HNHc"/>
    <property type="match status" value="2"/>
</dbReference>
<dbReference type="PANTHER" id="PTHR33877">
    <property type="entry name" value="SLL1193 PROTEIN"/>
    <property type="match status" value="1"/>
</dbReference>
<evidence type="ECO:0000259" key="2">
    <source>
        <dbReference type="SMART" id="SM00507"/>
    </source>
</evidence>
<feature type="domain" description="HNH nuclease" evidence="2">
    <location>
        <begin position="375"/>
        <end position="430"/>
    </location>
</feature>
<dbReference type="Gene3D" id="1.10.30.50">
    <property type="match status" value="2"/>
</dbReference>
<evidence type="ECO:0000313" key="5">
    <source>
        <dbReference type="Proteomes" id="UP000332933"/>
    </source>
</evidence>
<gene>
    <name evidence="4" type="primary">Aste57867_22769</name>
    <name evidence="3" type="ORF">As57867_022699</name>
    <name evidence="4" type="ORF">ASTE57867_22769</name>
</gene>
<dbReference type="OrthoDB" id="2127950at2759"/>
<accession>A0A485LLP5</accession>
<dbReference type="AlphaFoldDB" id="A0A485LLP5"/>
<reference evidence="4 5" key="1">
    <citation type="submission" date="2019-03" db="EMBL/GenBank/DDBJ databases">
        <authorList>
            <person name="Gaulin E."/>
            <person name="Dumas B."/>
        </authorList>
    </citation>
    <scope>NUCLEOTIDE SEQUENCE [LARGE SCALE GENOMIC DNA]</scope>
    <source>
        <strain evidence="4">CBS 568.67</strain>
    </source>
</reference>
<name>A0A485LLP5_9STRA</name>
<sequence length="471" mass="55087">MFLKGKKKYTWLSPTECIESGKRYIGDAKVRDLETIGGDCLIEAVKKWHNTVQNHFKDSEEEAKYNISSSEGQQTSCYFLRYPRGRWLEFVHDNIVSKVPYEKLIPFDNFQPPQNTEFVHLLKRIVWLKQYKTLEGKCFTCDKQLWCNDFEFGFSKSLVHGGKVEVSNLVPLCSRCNMCLGAQNITDDFKNRMRQEAKVKQNKIDTTRENHKRLTKLWSSFGTKMGKHFDAFSKNTDKPRLPHFNPVILAEEGKKIFDDMEDSEVKNKLKNEDFLVQQVIEWHNSILPDVDEDEVSSFFKNGKYCLFRRYESGEWLIEVAKYIVNRKAHEVDIEETQSMVEEVTEAEEEDEEEENDEMEGDVKTKRSPRRKISKELRRQVWRQNHLEGQCYICESTLWFDDAHCGHVVPHANGGSATLDNLVAICANCNNQMSKKDFQICMNNWREQLGLKVKELPWNQASSHTHEVHDDA</sequence>
<dbReference type="PANTHER" id="PTHR33877:SF1">
    <property type="entry name" value="TYPE IV METHYL-DIRECTED RESTRICTION ENZYME ECOKMCRA"/>
    <property type="match status" value="1"/>
</dbReference>
<feature type="compositionally biased region" description="Acidic residues" evidence="1">
    <location>
        <begin position="343"/>
        <end position="359"/>
    </location>
</feature>
<dbReference type="InterPro" id="IPR029471">
    <property type="entry name" value="HNH_5"/>
</dbReference>
<protein>
    <submittedName>
        <fullName evidence="4">Aste57867_22769 protein</fullName>
    </submittedName>
</protein>
<feature type="domain" description="HNH nuclease" evidence="2">
    <location>
        <begin position="127"/>
        <end position="178"/>
    </location>
</feature>
<reference evidence="3" key="2">
    <citation type="submission" date="2019-06" db="EMBL/GenBank/DDBJ databases">
        <title>Genomics analysis of Aphanomyces spp. identifies a new class of oomycete effector associated with host adaptation.</title>
        <authorList>
            <person name="Gaulin E."/>
        </authorList>
    </citation>
    <scope>NUCLEOTIDE SEQUENCE</scope>
    <source>
        <strain evidence="3">CBS 578.67</strain>
    </source>
</reference>
<evidence type="ECO:0000313" key="4">
    <source>
        <dbReference type="EMBL" id="VFT99422.1"/>
    </source>
</evidence>
<dbReference type="EMBL" id="VJMH01007188">
    <property type="protein sequence ID" value="KAF0685310.1"/>
    <property type="molecule type" value="Genomic_DNA"/>
</dbReference>
<dbReference type="CDD" id="cd00085">
    <property type="entry name" value="HNHc"/>
    <property type="match status" value="1"/>
</dbReference>
<evidence type="ECO:0000313" key="3">
    <source>
        <dbReference type="EMBL" id="KAF0685310.1"/>
    </source>
</evidence>
<keyword evidence="5" id="KW-1185">Reference proteome</keyword>
<dbReference type="Pfam" id="PF14279">
    <property type="entry name" value="HNH_5"/>
    <property type="match status" value="1"/>
</dbReference>
<proteinExistence type="predicted"/>
<dbReference type="EMBL" id="CAADRA010007214">
    <property type="protein sequence ID" value="VFT99422.1"/>
    <property type="molecule type" value="Genomic_DNA"/>
</dbReference>
<evidence type="ECO:0000256" key="1">
    <source>
        <dbReference type="SAM" id="MobiDB-lite"/>
    </source>
</evidence>
<dbReference type="InterPro" id="IPR052892">
    <property type="entry name" value="NA-targeting_endonuclease"/>
</dbReference>
<organism evidence="4 5">
    <name type="scientific">Aphanomyces stellatus</name>
    <dbReference type="NCBI Taxonomy" id="120398"/>
    <lineage>
        <taxon>Eukaryota</taxon>
        <taxon>Sar</taxon>
        <taxon>Stramenopiles</taxon>
        <taxon>Oomycota</taxon>
        <taxon>Saprolegniomycetes</taxon>
        <taxon>Saprolegniales</taxon>
        <taxon>Verrucalvaceae</taxon>
        <taxon>Aphanomyces</taxon>
    </lineage>
</organism>
<dbReference type="InterPro" id="IPR003615">
    <property type="entry name" value="HNH_nuc"/>
</dbReference>
<feature type="region of interest" description="Disordered" evidence="1">
    <location>
        <begin position="343"/>
        <end position="369"/>
    </location>
</feature>